<sequence>SREGQVWEACDFVIDHKLNNVTLIFNCNGQGQSDYVSVQQQAGTLAKKLRVKVTTRARPFAVTADAECKTFALAPEGATDNVIGRGVLVDVALANNSDADVLGVAALAPMTMQRMNPGVWPTRVRGRDAVQPSYGGHYRAIGKYRKPANAYNMALFVFEGPRPAMDRLSANAAGYNFGLVAIKRNVTVKARSAGSLPLLFLRLDRPEKVKSLDPIAVINAVRPALMGKLKDQK</sequence>
<dbReference type="SUPFAM" id="SSF52518">
    <property type="entry name" value="Thiamin diphosphate-binding fold (THDP-binding)"/>
    <property type="match status" value="1"/>
</dbReference>
<accession>A0A0F8ZLA4</accession>
<protein>
    <submittedName>
        <fullName evidence="1">Uncharacterized protein</fullName>
    </submittedName>
</protein>
<dbReference type="InterPro" id="IPR029061">
    <property type="entry name" value="THDP-binding"/>
</dbReference>
<evidence type="ECO:0000313" key="1">
    <source>
        <dbReference type="EMBL" id="KKK94603.1"/>
    </source>
</evidence>
<name>A0A0F8ZLA4_9ZZZZ</name>
<feature type="non-terminal residue" evidence="1">
    <location>
        <position position="1"/>
    </location>
</feature>
<dbReference type="Gene3D" id="3.40.50.970">
    <property type="match status" value="1"/>
</dbReference>
<organism evidence="1">
    <name type="scientific">marine sediment metagenome</name>
    <dbReference type="NCBI Taxonomy" id="412755"/>
    <lineage>
        <taxon>unclassified sequences</taxon>
        <taxon>metagenomes</taxon>
        <taxon>ecological metagenomes</taxon>
    </lineage>
</organism>
<dbReference type="AlphaFoldDB" id="A0A0F8ZLA4"/>
<reference evidence="1" key="1">
    <citation type="journal article" date="2015" name="Nature">
        <title>Complex archaea that bridge the gap between prokaryotes and eukaryotes.</title>
        <authorList>
            <person name="Spang A."/>
            <person name="Saw J.H."/>
            <person name="Jorgensen S.L."/>
            <person name="Zaremba-Niedzwiedzka K."/>
            <person name="Martijn J."/>
            <person name="Lind A.E."/>
            <person name="van Eijk R."/>
            <person name="Schleper C."/>
            <person name="Guy L."/>
            <person name="Ettema T.J."/>
        </authorList>
    </citation>
    <scope>NUCLEOTIDE SEQUENCE</scope>
</reference>
<comment type="caution">
    <text evidence="1">The sequence shown here is derived from an EMBL/GenBank/DDBJ whole genome shotgun (WGS) entry which is preliminary data.</text>
</comment>
<proteinExistence type="predicted"/>
<gene>
    <name evidence="1" type="ORF">LCGC14_2681200</name>
</gene>
<dbReference type="EMBL" id="LAZR01047273">
    <property type="protein sequence ID" value="KKK94603.1"/>
    <property type="molecule type" value="Genomic_DNA"/>
</dbReference>